<dbReference type="EMBL" id="CM031835">
    <property type="protein sequence ID" value="KAG6689576.1"/>
    <property type="molecule type" value="Genomic_DNA"/>
</dbReference>
<comment type="caution">
    <text evidence="1">The sequence shown here is derived from an EMBL/GenBank/DDBJ whole genome shotgun (WGS) entry which is preliminary data.</text>
</comment>
<evidence type="ECO:0000313" key="2">
    <source>
        <dbReference type="Proteomes" id="UP000811246"/>
    </source>
</evidence>
<evidence type="ECO:0000313" key="1">
    <source>
        <dbReference type="EMBL" id="KAG6689576.1"/>
    </source>
</evidence>
<accession>A0A922DSI7</accession>
<name>A0A922DSI7_CARIL</name>
<protein>
    <submittedName>
        <fullName evidence="1">Uncharacterized protein</fullName>
    </submittedName>
</protein>
<proteinExistence type="predicted"/>
<dbReference type="Proteomes" id="UP000811246">
    <property type="component" value="Chromosome 11"/>
</dbReference>
<organism evidence="1 2">
    <name type="scientific">Carya illinoinensis</name>
    <name type="common">Pecan</name>
    <dbReference type="NCBI Taxonomy" id="32201"/>
    <lineage>
        <taxon>Eukaryota</taxon>
        <taxon>Viridiplantae</taxon>
        <taxon>Streptophyta</taxon>
        <taxon>Embryophyta</taxon>
        <taxon>Tracheophyta</taxon>
        <taxon>Spermatophyta</taxon>
        <taxon>Magnoliopsida</taxon>
        <taxon>eudicotyledons</taxon>
        <taxon>Gunneridae</taxon>
        <taxon>Pentapetalae</taxon>
        <taxon>rosids</taxon>
        <taxon>fabids</taxon>
        <taxon>Fagales</taxon>
        <taxon>Juglandaceae</taxon>
        <taxon>Carya</taxon>
    </lineage>
</organism>
<sequence length="83" mass="9619">MIPACFSQPSTLSSNTSHEMPQNLITCIFQTQLCSSPTHLTLIWSKILLSFPHHPRHRLFLHHRFSPPIKPRVRDPTQETVLH</sequence>
<reference evidence="1" key="1">
    <citation type="submission" date="2021-01" db="EMBL/GenBank/DDBJ databases">
        <authorList>
            <person name="Lovell J.T."/>
            <person name="Bentley N."/>
            <person name="Bhattarai G."/>
            <person name="Jenkins J.W."/>
            <person name="Sreedasyam A."/>
            <person name="Alarcon Y."/>
            <person name="Bock C."/>
            <person name="Boston L."/>
            <person name="Carlson J."/>
            <person name="Cervantes K."/>
            <person name="Clermont K."/>
            <person name="Krom N."/>
            <person name="Kubenka K."/>
            <person name="Mamidi S."/>
            <person name="Mattison C."/>
            <person name="Monteros M."/>
            <person name="Pisani C."/>
            <person name="Plott C."/>
            <person name="Rajasekar S."/>
            <person name="Rhein H.S."/>
            <person name="Rohla C."/>
            <person name="Song M."/>
            <person name="Hilaire R.S."/>
            <person name="Shu S."/>
            <person name="Wells L."/>
            <person name="Wang X."/>
            <person name="Webber J."/>
            <person name="Heerema R.J."/>
            <person name="Klein P."/>
            <person name="Conner P."/>
            <person name="Grauke L."/>
            <person name="Grimwood J."/>
            <person name="Schmutz J."/>
            <person name="Randall J.J."/>
        </authorList>
    </citation>
    <scope>NUCLEOTIDE SEQUENCE</scope>
    <source>
        <tissue evidence="1">Leaf</tissue>
    </source>
</reference>
<gene>
    <name evidence="1" type="ORF">I3842_11G182900</name>
</gene>
<dbReference type="AlphaFoldDB" id="A0A922DSI7"/>